<dbReference type="InterPro" id="IPR013783">
    <property type="entry name" value="Ig-like_fold"/>
</dbReference>
<dbReference type="SUPFAM" id="SSF69318">
    <property type="entry name" value="Integrin alpha N-terminal domain"/>
    <property type="match status" value="1"/>
</dbReference>
<dbReference type="Gene3D" id="2.60.40.10">
    <property type="entry name" value="Immunoglobulins"/>
    <property type="match status" value="1"/>
</dbReference>
<dbReference type="Pfam" id="PF12733">
    <property type="entry name" value="Cadherin-like"/>
    <property type="match status" value="5"/>
</dbReference>
<dbReference type="EMBL" id="CAKMMF010000005">
    <property type="protein sequence ID" value="CAH1198772.1"/>
    <property type="molecule type" value="Genomic_DNA"/>
</dbReference>
<feature type="domain" description="SLH" evidence="2">
    <location>
        <begin position="1042"/>
        <end position="1096"/>
    </location>
</feature>
<gene>
    <name evidence="3" type="ORF">PAECIP111893_01097</name>
</gene>
<dbReference type="Proteomes" id="UP000838686">
    <property type="component" value="Unassembled WGS sequence"/>
</dbReference>
<dbReference type="PROSITE" id="PS51272">
    <property type="entry name" value="SLH"/>
    <property type="match status" value="3"/>
</dbReference>
<dbReference type="PANTHER" id="PTHR46580">
    <property type="entry name" value="SENSOR KINASE-RELATED"/>
    <property type="match status" value="1"/>
</dbReference>
<dbReference type="InterPro" id="IPR013517">
    <property type="entry name" value="FG-GAP"/>
</dbReference>
<reference evidence="3" key="1">
    <citation type="submission" date="2022-01" db="EMBL/GenBank/DDBJ databases">
        <authorList>
            <person name="Criscuolo A."/>
        </authorList>
    </citation>
    <scope>NUCLEOTIDE SEQUENCE</scope>
    <source>
        <strain evidence="3">CIP111893</strain>
    </source>
</reference>
<evidence type="ECO:0000256" key="1">
    <source>
        <dbReference type="ARBA" id="ARBA00022729"/>
    </source>
</evidence>
<protein>
    <recommendedName>
        <fullName evidence="2">SLH domain-containing protein</fullName>
    </recommendedName>
</protein>
<accession>A0ABN8G6P1</accession>
<dbReference type="InterPro" id="IPR028994">
    <property type="entry name" value="Integrin_alpha_N"/>
</dbReference>
<comment type="caution">
    <text evidence="3">The sequence shown here is derived from an EMBL/GenBank/DDBJ whole genome shotgun (WGS) entry which is preliminary data.</text>
</comment>
<feature type="domain" description="SLH" evidence="2">
    <location>
        <begin position="914"/>
        <end position="977"/>
    </location>
</feature>
<sequence>MKFLRSQHLLVAKVALVMILLFTVQTPLQAGAAPYLGIQGYSAGSSPNEMTVADFDGDGHMDVAVANISSGNISVRLGIGDGTFSSQATYPSGNYTTSVTNGDFNGDGKIDLAAANQNTDTVSIFLGIGDGTFASALSIPTLASPNYIAVADLNNDSKMDLAISHRTIDQVSIMIGIGNGTFGAPVGFGVGDGPYKVVTGDFNRDGNMDVVASNFGSDNVSVLLGDGLGALAAAVNYAVEEAPIKAAVGDVNGDGYLDLAVASSRNLQVGALSILTGKGDGTFNSAVHYSSGGNDTRSVVLADFTGDGELDAAMGNWFTSTFSILAGDGNGGFAAAVTYSAGGSVNDLVSSDFNGDGLLDFAFARQSHNDFGVRLAASNNANLQSLTLSGGAALSPSFSASTLGYTSSVSYSVNSLSVMPTVVDATATVTVAVNGGTPEAVASGVASSALPLNVGVNTIEVVVTAQDGTTIQIYTVDVTRQPNTDASLSGLSLSGGAVLSPSFSAGTFGYTSSVAYSENSLSVTPVAHATATVTVAVNGGTPEAVASGAASSALPLNVGVNTIDVVVTAQDGTTIQTYTVDVTRQLNADASLSGLSLSGGAVLSPSFSTGTLGYTSNVAYSESSVRVTPVAHATATVTVAVNGGTPEAVASGAASSMLPLNVGVNTIDVVVTAQDGTTIQTYTVDVTRQLNADASLSGLSLSGGAVLNPSFSTGTLGYTSNVAYSESSVRVTPVAHATATVNVAVNGGTPEAVASGAASSALPLNVGVNTIDVVVTAEDGTTIQTYTVDVTRSNYVGVTTPPSSINNLSGLSLQGGAELSPAFSPSTLVYTSSVANNVDSISVIPMLADGKATVKVRVNNGTAESIKSGSVSAALPLKIGVNVIDVIVTAEDGTSKSYTITLTRQVEMDGSPQEAVCPFTDIQGHWAKAEICEAADLGIVEGVSANTFAPNRTVTRTEFAVMMLRALEIPISEEPGNLSFSDKENIPDWALSAISTGVAEGMLNGYPDGTFRSQQTITRSEMAAMIAKAMKWKLDSEQYLTYADGTSIPGWARSYVEAVHVKGLLQGRGGNLFVPNGITTRAEAAVVMLRLWNISN</sequence>
<evidence type="ECO:0000259" key="2">
    <source>
        <dbReference type="PROSITE" id="PS51272"/>
    </source>
</evidence>
<evidence type="ECO:0000313" key="3">
    <source>
        <dbReference type="EMBL" id="CAH1198772.1"/>
    </source>
</evidence>
<dbReference type="InterPro" id="IPR001119">
    <property type="entry name" value="SLH_dom"/>
</dbReference>
<dbReference type="Pfam" id="PF00395">
    <property type="entry name" value="SLH"/>
    <property type="match status" value="3"/>
</dbReference>
<dbReference type="PANTHER" id="PTHR46580:SF2">
    <property type="entry name" value="MAM DOMAIN-CONTAINING PROTEIN"/>
    <property type="match status" value="1"/>
</dbReference>
<proteinExistence type="predicted"/>
<dbReference type="Pfam" id="PF13517">
    <property type="entry name" value="FG-GAP_3"/>
    <property type="match status" value="3"/>
</dbReference>
<dbReference type="Gene3D" id="2.30.30.100">
    <property type="match status" value="5"/>
</dbReference>
<evidence type="ECO:0000313" key="4">
    <source>
        <dbReference type="Proteomes" id="UP000838686"/>
    </source>
</evidence>
<keyword evidence="4" id="KW-1185">Reference proteome</keyword>
<feature type="domain" description="SLH" evidence="2">
    <location>
        <begin position="978"/>
        <end position="1040"/>
    </location>
</feature>
<dbReference type="RefSeq" id="WP_236339467.1">
    <property type="nucleotide sequence ID" value="NZ_CAKMMF010000005.1"/>
</dbReference>
<organism evidence="3 4">
    <name type="scientific">Paenibacillus plantiphilus</name>
    <dbReference type="NCBI Taxonomy" id="2905650"/>
    <lineage>
        <taxon>Bacteria</taxon>
        <taxon>Bacillati</taxon>
        <taxon>Bacillota</taxon>
        <taxon>Bacilli</taxon>
        <taxon>Bacillales</taxon>
        <taxon>Paenibacillaceae</taxon>
        <taxon>Paenibacillus</taxon>
    </lineage>
</organism>
<dbReference type="InterPro" id="IPR025883">
    <property type="entry name" value="Cadherin-like_domain"/>
</dbReference>
<name>A0ABN8G6P1_9BACL</name>
<keyword evidence="1" id="KW-0732">Signal</keyword>